<keyword evidence="4" id="KW-0050">Antiport</keyword>
<evidence type="ECO:0000256" key="8">
    <source>
        <dbReference type="ARBA" id="ARBA00023136"/>
    </source>
</evidence>
<dbReference type="GO" id="GO:0015297">
    <property type="term" value="F:antiporter activity"/>
    <property type="evidence" value="ECO:0007669"/>
    <property type="project" value="UniProtKB-KW"/>
</dbReference>
<comment type="caution">
    <text evidence="9">The sequence shown here is derived from an EMBL/GenBank/DDBJ whole genome shotgun (WGS) entry which is preliminary data.</text>
</comment>
<feature type="non-terminal residue" evidence="9">
    <location>
        <position position="1"/>
    </location>
</feature>
<evidence type="ECO:0000256" key="6">
    <source>
        <dbReference type="ARBA" id="ARBA00022824"/>
    </source>
</evidence>
<dbReference type="GO" id="GO:0005460">
    <property type="term" value="F:UDP-glucose transmembrane transporter activity"/>
    <property type="evidence" value="ECO:0007669"/>
    <property type="project" value="TreeGrafter"/>
</dbReference>
<dbReference type="GO" id="GO:0005459">
    <property type="term" value="F:UDP-galactose transmembrane transporter activity"/>
    <property type="evidence" value="ECO:0007669"/>
    <property type="project" value="TreeGrafter"/>
</dbReference>
<keyword evidence="8" id="KW-0472">Membrane</keyword>
<dbReference type="Pfam" id="PF08449">
    <property type="entry name" value="UAA"/>
    <property type="match status" value="1"/>
</dbReference>
<keyword evidence="5" id="KW-0812">Transmembrane</keyword>
<organism evidence="9 10">
    <name type="scientific">Taxus chinensis</name>
    <name type="common">Chinese yew</name>
    <name type="synonym">Taxus wallichiana var. chinensis</name>
    <dbReference type="NCBI Taxonomy" id="29808"/>
    <lineage>
        <taxon>Eukaryota</taxon>
        <taxon>Viridiplantae</taxon>
        <taxon>Streptophyta</taxon>
        <taxon>Embryophyta</taxon>
        <taxon>Tracheophyta</taxon>
        <taxon>Spermatophyta</taxon>
        <taxon>Pinopsida</taxon>
        <taxon>Pinidae</taxon>
        <taxon>Conifers II</taxon>
        <taxon>Cupressales</taxon>
        <taxon>Taxaceae</taxon>
        <taxon>Taxus</taxon>
    </lineage>
</organism>
<keyword evidence="7" id="KW-1133">Transmembrane helix</keyword>
<evidence type="ECO:0000313" key="9">
    <source>
        <dbReference type="EMBL" id="KAH9295505.1"/>
    </source>
</evidence>
<dbReference type="Proteomes" id="UP000824469">
    <property type="component" value="Unassembled WGS sequence"/>
</dbReference>
<sequence>VLAKSSKMIPVMLVGALFYGIKYTLPEYICTSLVAGGVSLFALSKTSSKVVNKIAHPNAPWGYGLCLVNLFLDGYTNSTQDNIKK</sequence>
<proteinExistence type="inferred from homology"/>
<reference evidence="9 10" key="1">
    <citation type="journal article" date="2021" name="Nat. Plants">
        <title>The Taxus genome provides insights into paclitaxel biosynthesis.</title>
        <authorList>
            <person name="Xiong X."/>
            <person name="Gou J."/>
            <person name="Liao Q."/>
            <person name="Li Y."/>
            <person name="Zhou Q."/>
            <person name="Bi G."/>
            <person name="Li C."/>
            <person name="Du R."/>
            <person name="Wang X."/>
            <person name="Sun T."/>
            <person name="Guo L."/>
            <person name="Liang H."/>
            <person name="Lu P."/>
            <person name="Wu Y."/>
            <person name="Zhang Z."/>
            <person name="Ro D.K."/>
            <person name="Shang Y."/>
            <person name="Huang S."/>
            <person name="Yan J."/>
        </authorList>
    </citation>
    <scope>NUCLEOTIDE SEQUENCE [LARGE SCALE GENOMIC DNA]</scope>
    <source>
        <strain evidence="9">Ta-2019</strain>
    </source>
</reference>
<dbReference type="InterPro" id="IPR013657">
    <property type="entry name" value="SCL35B1-4/HUT1"/>
</dbReference>
<evidence type="ECO:0000256" key="1">
    <source>
        <dbReference type="ARBA" id="ARBA00004477"/>
    </source>
</evidence>
<gene>
    <name evidence="9" type="ORF">KI387_039093</name>
</gene>
<evidence type="ECO:0000256" key="4">
    <source>
        <dbReference type="ARBA" id="ARBA00022449"/>
    </source>
</evidence>
<dbReference type="GO" id="GO:0005789">
    <property type="term" value="C:endoplasmic reticulum membrane"/>
    <property type="evidence" value="ECO:0007669"/>
    <property type="project" value="UniProtKB-SubCell"/>
</dbReference>
<comment type="subcellular location">
    <subcellularLocation>
        <location evidence="1">Endoplasmic reticulum membrane</location>
        <topology evidence="1">Multi-pass membrane protein</topology>
    </subcellularLocation>
</comment>
<dbReference type="AlphaFoldDB" id="A0AA38C922"/>
<keyword evidence="10" id="KW-1185">Reference proteome</keyword>
<dbReference type="EMBL" id="JAHRHJ020000011">
    <property type="protein sequence ID" value="KAH9295505.1"/>
    <property type="molecule type" value="Genomic_DNA"/>
</dbReference>
<protein>
    <submittedName>
        <fullName evidence="9">Uncharacterized protein</fullName>
    </submittedName>
</protein>
<name>A0AA38C922_TAXCH</name>
<dbReference type="PANTHER" id="PTHR10778:SF10">
    <property type="entry name" value="SOLUTE CARRIER FAMILY 35 MEMBER B1"/>
    <property type="match status" value="1"/>
</dbReference>
<evidence type="ECO:0000256" key="3">
    <source>
        <dbReference type="ARBA" id="ARBA00022448"/>
    </source>
</evidence>
<evidence type="ECO:0000256" key="2">
    <source>
        <dbReference type="ARBA" id="ARBA00008349"/>
    </source>
</evidence>
<keyword evidence="6" id="KW-0256">Endoplasmic reticulum</keyword>
<keyword evidence="3" id="KW-0813">Transport</keyword>
<evidence type="ECO:0000256" key="7">
    <source>
        <dbReference type="ARBA" id="ARBA00022989"/>
    </source>
</evidence>
<evidence type="ECO:0000256" key="5">
    <source>
        <dbReference type="ARBA" id="ARBA00022692"/>
    </source>
</evidence>
<feature type="non-terminal residue" evidence="9">
    <location>
        <position position="85"/>
    </location>
</feature>
<comment type="similarity">
    <text evidence="2">Belongs to the nucleotide-sugar transporter family. UDP-galactose:UMP antiporter (TC 2.A.7.11) subfamily.</text>
</comment>
<evidence type="ECO:0000313" key="10">
    <source>
        <dbReference type="Proteomes" id="UP000824469"/>
    </source>
</evidence>
<dbReference type="PANTHER" id="PTHR10778">
    <property type="entry name" value="SOLUTE CARRIER FAMILY 35 MEMBER B"/>
    <property type="match status" value="1"/>
</dbReference>
<accession>A0AA38C922</accession>
<dbReference type="GO" id="GO:0000139">
    <property type="term" value="C:Golgi membrane"/>
    <property type="evidence" value="ECO:0007669"/>
    <property type="project" value="TreeGrafter"/>
</dbReference>